<dbReference type="InterPro" id="IPR015943">
    <property type="entry name" value="WD40/YVTN_repeat-like_dom_sf"/>
</dbReference>
<evidence type="ECO:0000256" key="1">
    <source>
        <dbReference type="ARBA" id="ARBA00022531"/>
    </source>
</evidence>
<dbReference type="eggNOG" id="COG4447">
    <property type="taxonomic scope" value="Bacteria"/>
</dbReference>
<keyword evidence="5" id="KW-1185">Reference proteome</keyword>
<dbReference type="Gene3D" id="2.130.10.10">
    <property type="entry name" value="YVTN repeat-like/Quinoprotein amine dehydrogenase"/>
    <property type="match status" value="1"/>
</dbReference>
<dbReference type="GO" id="GO:0015979">
    <property type="term" value="P:photosynthesis"/>
    <property type="evidence" value="ECO:0007669"/>
    <property type="project" value="UniProtKB-KW"/>
</dbReference>
<dbReference type="PANTHER" id="PTHR47199:SF2">
    <property type="entry name" value="PHOTOSYSTEM II STABILITY_ASSEMBLY FACTOR HCF136, CHLOROPLASTIC"/>
    <property type="match status" value="1"/>
</dbReference>
<dbReference type="GO" id="GO:0009523">
    <property type="term" value="C:photosystem II"/>
    <property type="evidence" value="ECO:0007669"/>
    <property type="project" value="UniProtKB-KW"/>
</dbReference>
<name>A0A154QG37_9GAMM</name>
<keyword evidence="1" id="KW-0602">Photosynthesis</keyword>
<dbReference type="SUPFAM" id="SSF110296">
    <property type="entry name" value="Oligoxyloglucan reducing end-specific cellobiohydrolase"/>
    <property type="match status" value="1"/>
</dbReference>
<comment type="caution">
    <text evidence="4">The sequence shown here is derived from an EMBL/GenBank/DDBJ whole genome shotgun (WGS) entry which is preliminary data.</text>
</comment>
<reference evidence="4 5" key="1">
    <citation type="journal article" date="2016" name="MBio">
        <title>Lateral Gene Transfer in a Heavy Metal-Contaminated-Groundwater Microbial Community.</title>
        <authorList>
            <person name="Hemme C.L."/>
            <person name="Green S.J."/>
            <person name="Rishishwar L."/>
            <person name="Prakash O."/>
            <person name="Pettenato A."/>
            <person name="Chakraborty R."/>
            <person name="Deutschbauer A.M."/>
            <person name="Van Nostrand J.D."/>
            <person name="Wu L."/>
            <person name="He Z."/>
            <person name="Jordan I.K."/>
            <person name="Hazen T.C."/>
            <person name="Arkin A.P."/>
            <person name="Kostka J.E."/>
            <person name="Zhou J."/>
        </authorList>
    </citation>
    <scope>NUCLEOTIDE SEQUENCE [LARGE SCALE GENOMIC DNA]</scope>
    <source>
        <strain evidence="4 5">FW104-T7</strain>
    </source>
</reference>
<evidence type="ECO:0000259" key="3">
    <source>
        <dbReference type="Pfam" id="PF14870"/>
    </source>
</evidence>
<dbReference type="EMBL" id="LVJS01000054">
    <property type="protein sequence ID" value="KZC22760.1"/>
    <property type="molecule type" value="Genomic_DNA"/>
</dbReference>
<dbReference type="AlphaFoldDB" id="A0A154QG37"/>
<keyword evidence="2" id="KW-0604">Photosystem II</keyword>
<gene>
    <name evidence="4" type="ORF">RHOFW104T7_18365</name>
</gene>
<accession>A0A154QG37</accession>
<evidence type="ECO:0000313" key="4">
    <source>
        <dbReference type="EMBL" id="KZC22760.1"/>
    </source>
</evidence>
<sequence>MRQPLAESRDLFFGGAAADGRLWFVGQAGAVLSMDGQSRQWERSQLQPVANLQGIAASGAGVLVAVGNGGRLWVRDKGGQWTSQSLPVGDVGNKLIDVAFLDGHFWVVGEMGALFRADADGTNWTRLRDAVDVAFNRVRPGPDGSIWVAAEFGHLLHSRDGGVSWSSVQLGNESLQSIAFAGEEGVVVGNRGQAFRSADGGKSWQPVPAFTTEHLYDVVARQGGWLVAGDRGALFSASRAAAHWRPLAPEGSGKRYRTGLLAVQEGDVLIGSGIGLLDNEGNYRAWPAEAAR</sequence>
<evidence type="ECO:0000256" key="2">
    <source>
        <dbReference type="ARBA" id="ARBA00023276"/>
    </source>
</evidence>
<dbReference type="Pfam" id="PF14870">
    <property type="entry name" value="PSII_BNR"/>
    <property type="match status" value="1"/>
</dbReference>
<dbReference type="PANTHER" id="PTHR47199">
    <property type="entry name" value="PHOTOSYSTEM II STABILITY/ASSEMBLY FACTOR HCF136, CHLOROPLASTIC"/>
    <property type="match status" value="1"/>
</dbReference>
<dbReference type="InterPro" id="IPR028203">
    <property type="entry name" value="PSII_CF48-like_dom"/>
</dbReference>
<protein>
    <recommendedName>
        <fullName evidence="3">Photosynthesis system II assembly factor Ycf48/Hcf136-like domain-containing protein</fullName>
    </recommendedName>
</protein>
<feature type="domain" description="Photosynthesis system II assembly factor Ycf48/Hcf136-like" evidence="3">
    <location>
        <begin position="132"/>
        <end position="253"/>
    </location>
</feature>
<dbReference type="STRING" id="416169.RHOFW104T7_18365"/>
<dbReference type="Proteomes" id="UP000076131">
    <property type="component" value="Unassembled WGS sequence"/>
</dbReference>
<proteinExistence type="predicted"/>
<organism evidence="4 5">
    <name type="scientific">Rhodanobacter thiooxydans</name>
    <dbReference type="NCBI Taxonomy" id="416169"/>
    <lineage>
        <taxon>Bacteria</taxon>
        <taxon>Pseudomonadati</taxon>
        <taxon>Pseudomonadota</taxon>
        <taxon>Gammaproteobacteria</taxon>
        <taxon>Lysobacterales</taxon>
        <taxon>Rhodanobacteraceae</taxon>
        <taxon>Rhodanobacter</taxon>
    </lineage>
</organism>
<evidence type="ECO:0000313" key="5">
    <source>
        <dbReference type="Proteomes" id="UP000076131"/>
    </source>
</evidence>